<dbReference type="EMBL" id="BTSY01000002">
    <property type="protein sequence ID" value="GMT14844.1"/>
    <property type="molecule type" value="Genomic_DNA"/>
</dbReference>
<dbReference type="Gene3D" id="2.60.40.10">
    <property type="entry name" value="Immunoglobulins"/>
    <property type="match status" value="1"/>
</dbReference>
<gene>
    <name evidence="9" type="ORF">PFISCL1PPCAC_6141</name>
</gene>
<organism evidence="9 10">
    <name type="scientific">Pristionchus fissidentatus</name>
    <dbReference type="NCBI Taxonomy" id="1538716"/>
    <lineage>
        <taxon>Eukaryota</taxon>
        <taxon>Metazoa</taxon>
        <taxon>Ecdysozoa</taxon>
        <taxon>Nematoda</taxon>
        <taxon>Chromadorea</taxon>
        <taxon>Rhabditida</taxon>
        <taxon>Rhabditina</taxon>
        <taxon>Diplogasteromorpha</taxon>
        <taxon>Diplogasteroidea</taxon>
        <taxon>Neodiplogasteridae</taxon>
        <taxon>Pristionchus</taxon>
    </lineage>
</organism>
<evidence type="ECO:0000313" key="10">
    <source>
        <dbReference type="Proteomes" id="UP001432322"/>
    </source>
</evidence>
<sequence>LSLSFSSSPHVSMVSPLSMTSSTLIETVNINLDDFSDTFLTCSTCLHIFDEGDRRAKLLSCSHSVCLSCLEQLAALPQNAGRGLVRCPLCREECLIPSGGVSSLPASFLINQLRDVLLRQRRDVVPSCSLHPQDGLLYCESCDHVFCPNCDQVNKKCTGEQHTVIAFSLALKRMSEIAQYRTQSRIGALKSATANVNTEIALLDHNVDKIVDQINATFQEVSHVVESRRRQLIEMVRVRRDEKRKVLRDQLESIQDEKKSLEKELESCSVPVRDVARRAKRSLVSDARLLEPKENAFLRLNTDATQLIDHIEQALNGYGTLSASTTFPGECTLEETTKACVHTNTIIVLRTADVDGRRRNSGGDPVNAILTLSGEEEGGEEITPITVTDNGDGTYHIVFRVNSAGDYSLSVSIFGRSVRNSPLPVIVSAHQSMLWEAKADFNQPVRVAIAPNHSFYVLDTGNNRVRLLKSSGEVQRDITASCLEGGSAVGMALLPEGAVALLNWKTRSLSIINEKAQPVKSIVFSEFQYPIDLAVDERGRFLVADTLKVFVLDSSLRPVFSFPANDANQQQKITCVAVGIDDDILVGTTTSLLLFDGGGRLQRKISISPSDSTTGCAVTCVATCPLSSRIVCGVVDARTNRAELSVSSYKGEFLFRIDSKGGRLRRPSGLALSPEGHVFCVDHPTNSLRMYKFR</sequence>
<dbReference type="InterPro" id="IPR047153">
    <property type="entry name" value="TRIM45/56/19-like"/>
</dbReference>
<comment type="caution">
    <text evidence="9">The sequence shown here is derived from an EMBL/GenBank/DDBJ whole genome shotgun (WGS) entry which is preliminary data.</text>
</comment>
<dbReference type="InterPro" id="IPR001298">
    <property type="entry name" value="Filamin/ABP280_rpt"/>
</dbReference>
<dbReference type="SUPFAM" id="SSF57850">
    <property type="entry name" value="RING/U-box"/>
    <property type="match status" value="1"/>
</dbReference>
<dbReference type="Gene3D" id="3.30.40.10">
    <property type="entry name" value="Zinc/RING finger domain, C3HC4 (zinc finger)"/>
    <property type="match status" value="1"/>
</dbReference>
<dbReference type="SUPFAM" id="SSF101898">
    <property type="entry name" value="NHL repeat"/>
    <property type="match status" value="1"/>
</dbReference>
<keyword evidence="5" id="KW-0862">Zinc</keyword>
<dbReference type="SMART" id="SM00184">
    <property type="entry name" value="RING"/>
    <property type="match status" value="1"/>
</dbReference>
<evidence type="ECO:0000256" key="2">
    <source>
        <dbReference type="ARBA" id="ARBA00022723"/>
    </source>
</evidence>
<feature type="non-terminal residue" evidence="9">
    <location>
        <position position="1"/>
    </location>
</feature>
<keyword evidence="2" id="KW-0479">Metal-binding</keyword>
<dbReference type="InterPro" id="IPR011042">
    <property type="entry name" value="6-blade_b-propeller_TolB-like"/>
</dbReference>
<dbReference type="Proteomes" id="UP001432322">
    <property type="component" value="Unassembled WGS sequence"/>
</dbReference>
<dbReference type="PANTHER" id="PTHR25462:SF285">
    <property type="entry name" value="RING-TYPE DOMAIN-CONTAINING PROTEIN"/>
    <property type="match status" value="1"/>
</dbReference>
<dbReference type="InterPro" id="IPR017907">
    <property type="entry name" value="Znf_RING_CS"/>
</dbReference>
<evidence type="ECO:0000256" key="5">
    <source>
        <dbReference type="ARBA" id="ARBA00022833"/>
    </source>
</evidence>
<dbReference type="CDD" id="cd16579">
    <property type="entry name" value="RING-HC_PML_C-V"/>
    <property type="match status" value="1"/>
</dbReference>
<dbReference type="InterPro" id="IPR014756">
    <property type="entry name" value="Ig_E-set"/>
</dbReference>
<dbReference type="PROSITE" id="PS50089">
    <property type="entry name" value="ZF_RING_2"/>
    <property type="match status" value="1"/>
</dbReference>
<dbReference type="SUPFAM" id="SSF81296">
    <property type="entry name" value="E set domains"/>
    <property type="match status" value="1"/>
</dbReference>
<dbReference type="PROSITE" id="PS50194">
    <property type="entry name" value="FILAMIN_REPEAT"/>
    <property type="match status" value="1"/>
</dbReference>
<keyword evidence="4 7" id="KW-0863">Zinc-finger</keyword>
<dbReference type="SMART" id="SM00557">
    <property type="entry name" value="IG_FLMN"/>
    <property type="match status" value="1"/>
</dbReference>
<dbReference type="InterPro" id="IPR001841">
    <property type="entry name" value="Znf_RING"/>
</dbReference>
<keyword evidence="3" id="KW-0677">Repeat</keyword>
<dbReference type="PANTHER" id="PTHR25462">
    <property type="entry name" value="BONUS, ISOFORM C-RELATED"/>
    <property type="match status" value="1"/>
</dbReference>
<evidence type="ECO:0000313" key="9">
    <source>
        <dbReference type="EMBL" id="GMT14844.1"/>
    </source>
</evidence>
<evidence type="ECO:0000259" key="8">
    <source>
        <dbReference type="PROSITE" id="PS50089"/>
    </source>
</evidence>
<dbReference type="GO" id="GO:0061630">
    <property type="term" value="F:ubiquitin protein ligase activity"/>
    <property type="evidence" value="ECO:0007669"/>
    <property type="project" value="TreeGrafter"/>
</dbReference>
<evidence type="ECO:0000256" key="1">
    <source>
        <dbReference type="ARBA" id="ARBA00008518"/>
    </source>
</evidence>
<dbReference type="InterPro" id="IPR001258">
    <property type="entry name" value="NHL_repeat"/>
</dbReference>
<dbReference type="AlphaFoldDB" id="A0AAV5VAD1"/>
<dbReference type="GO" id="GO:0005654">
    <property type="term" value="C:nucleoplasm"/>
    <property type="evidence" value="ECO:0007669"/>
    <property type="project" value="TreeGrafter"/>
</dbReference>
<evidence type="ECO:0000256" key="3">
    <source>
        <dbReference type="ARBA" id="ARBA00022737"/>
    </source>
</evidence>
<comment type="similarity">
    <text evidence="1">Belongs to the TRIM/RBCC family.</text>
</comment>
<accession>A0AAV5VAD1</accession>
<protein>
    <recommendedName>
        <fullName evidence="8">RING-type domain-containing protein</fullName>
    </recommendedName>
</protein>
<keyword evidence="10" id="KW-1185">Reference proteome</keyword>
<dbReference type="InterPro" id="IPR013083">
    <property type="entry name" value="Znf_RING/FYVE/PHD"/>
</dbReference>
<dbReference type="GO" id="GO:0008270">
    <property type="term" value="F:zinc ion binding"/>
    <property type="evidence" value="ECO:0007669"/>
    <property type="project" value="UniProtKB-KW"/>
</dbReference>
<evidence type="ECO:0000256" key="6">
    <source>
        <dbReference type="PROSITE-ProRule" id="PRU00087"/>
    </source>
</evidence>
<dbReference type="Pfam" id="PF00630">
    <property type="entry name" value="Filamin"/>
    <property type="match status" value="1"/>
</dbReference>
<dbReference type="Pfam" id="PF01436">
    <property type="entry name" value="NHL"/>
    <property type="match status" value="1"/>
</dbReference>
<dbReference type="PROSITE" id="PS00518">
    <property type="entry name" value="ZF_RING_1"/>
    <property type="match status" value="1"/>
</dbReference>
<name>A0AAV5VAD1_9BILA</name>
<dbReference type="InterPro" id="IPR017868">
    <property type="entry name" value="Filamin/ABP280_repeat-like"/>
</dbReference>
<proteinExistence type="inferred from homology"/>
<reference evidence="9" key="1">
    <citation type="submission" date="2023-10" db="EMBL/GenBank/DDBJ databases">
        <title>Genome assembly of Pristionchus species.</title>
        <authorList>
            <person name="Yoshida K."/>
            <person name="Sommer R.J."/>
        </authorList>
    </citation>
    <scope>NUCLEOTIDE SEQUENCE</scope>
    <source>
        <strain evidence="9">RS5133</strain>
    </source>
</reference>
<evidence type="ECO:0000256" key="4">
    <source>
        <dbReference type="ARBA" id="ARBA00022771"/>
    </source>
</evidence>
<dbReference type="InterPro" id="IPR013783">
    <property type="entry name" value="Ig-like_fold"/>
</dbReference>
<feature type="domain" description="RING-type" evidence="8">
    <location>
        <begin position="42"/>
        <end position="91"/>
    </location>
</feature>
<feature type="repeat" description="Filamin" evidence="6">
    <location>
        <begin position="354"/>
        <end position="427"/>
    </location>
</feature>
<evidence type="ECO:0000256" key="7">
    <source>
        <dbReference type="PROSITE-ProRule" id="PRU00175"/>
    </source>
</evidence>
<dbReference type="Gene3D" id="2.120.10.30">
    <property type="entry name" value="TolB, C-terminal domain"/>
    <property type="match status" value="1"/>
</dbReference>